<name>A0A8S5RZH1_9CAUD</name>
<protein>
    <submittedName>
        <fullName evidence="1">Uncharacterized protein</fullName>
    </submittedName>
</protein>
<accession>A0A8S5RZH1</accession>
<proteinExistence type="predicted"/>
<dbReference type="EMBL" id="BK032510">
    <property type="protein sequence ID" value="DAF43899.1"/>
    <property type="molecule type" value="Genomic_DNA"/>
</dbReference>
<evidence type="ECO:0000313" key="1">
    <source>
        <dbReference type="EMBL" id="DAF43899.1"/>
    </source>
</evidence>
<organism evidence="1">
    <name type="scientific">Myoviridae sp. ctNQV2</name>
    <dbReference type="NCBI Taxonomy" id="2827683"/>
    <lineage>
        <taxon>Viruses</taxon>
        <taxon>Duplodnaviria</taxon>
        <taxon>Heunggongvirae</taxon>
        <taxon>Uroviricota</taxon>
        <taxon>Caudoviricetes</taxon>
    </lineage>
</organism>
<reference evidence="1" key="1">
    <citation type="journal article" date="2021" name="Proc. Natl. Acad. Sci. U.S.A.">
        <title>A Catalog of Tens of Thousands of Viruses from Human Metagenomes Reveals Hidden Associations with Chronic Diseases.</title>
        <authorList>
            <person name="Tisza M.J."/>
            <person name="Buck C.B."/>
        </authorList>
    </citation>
    <scope>NUCLEOTIDE SEQUENCE</scope>
    <source>
        <strain evidence="1">CtNQV2</strain>
    </source>
</reference>
<sequence length="168" mass="19704">MKVNNIVAKALYDCHISIGSKWVFVKYIQDIIPDMSELDPDYDDCSEHKKGEIGLFEDCGNNNCWYNTNKTHQYCKYFCCPDAMDVRDFFEKQEIHMSVELNLINNIIYYKPIVIYKNADGNYKTVFGKLYEKDYETVFNYALLKCADIYAKANNIEINLFSNNENKS</sequence>